<keyword evidence="1" id="KW-1133">Transmembrane helix</keyword>
<dbReference type="EMBL" id="QLST01000003">
    <property type="protein sequence ID" value="RBA29207.1"/>
    <property type="molecule type" value="Genomic_DNA"/>
</dbReference>
<dbReference type="Proteomes" id="UP000253319">
    <property type="component" value="Unassembled WGS sequence"/>
</dbReference>
<comment type="caution">
    <text evidence="2">The sequence shown here is derived from an EMBL/GenBank/DDBJ whole genome shotgun (WGS) entry which is preliminary data.</text>
</comment>
<proteinExistence type="predicted"/>
<accession>A0A365P3W6</accession>
<keyword evidence="1" id="KW-0812">Transmembrane</keyword>
<protein>
    <submittedName>
        <fullName evidence="2">Uncharacterized protein</fullName>
    </submittedName>
</protein>
<feature type="transmembrane region" description="Helical" evidence="1">
    <location>
        <begin position="6"/>
        <end position="29"/>
    </location>
</feature>
<keyword evidence="3" id="KW-1185">Reference proteome</keyword>
<name>A0A365P3W6_9FLAO</name>
<organism evidence="2 3">
    <name type="scientific">Flavobacterium tibetense</name>
    <dbReference type="NCBI Taxonomy" id="2233533"/>
    <lineage>
        <taxon>Bacteria</taxon>
        <taxon>Pseudomonadati</taxon>
        <taxon>Bacteroidota</taxon>
        <taxon>Flavobacteriia</taxon>
        <taxon>Flavobacteriales</taxon>
        <taxon>Flavobacteriaceae</taxon>
        <taxon>Flavobacterium</taxon>
    </lineage>
</organism>
<gene>
    <name evidence="2" type="ORF">DPN68_03330</name>
</gene>
<dbReference type="AlphaFoldDB" id="A0A365P3W6"/>
<evidence type="ECO:0000256" key="1">
    <source>
        <dbReference type="SAM" id="Phobius"/>
    </source>
</evidence>
<evidence type="ECO:0000313" key="2">
    <source>
        <dbReference type="EMBL" id="RBA29207.1"/>
    </source>
</evidence>
<keyword evidence="1" id="KW-0472">Membrane</keyword>
<reference evidence="2 3" key="1">
    <citation type="submission" date="2018-06" db="EMBL/GenBank/DDBJ databases">
        <title>Flavobacterium tibetense sp. nov., isolated from a wetland YonghuCo on Tibetan Plateau.</title>
        <authorList>
            <person name="Xing P."/>
            <person name="Phurbu D."/>
            <person name="Lu H."/>
        </authorList>
    </citation>
    <scope>NUCLEOTIDE SEQUENCE [LARGE SCALE GENOMIC DNA]</scope>
    <source>
        <strain evidence="2 3">YH5</strain>
    </source>
</reference>
<sequence length="136" mass="15962">MKTTALHIFSLIVIVSMFFQTMKFSYLVVEFTTNNKAFTEKYCSNKSKPELKCNGKCHLNKEIEKTSESNKPLQSEKSENRSFPVEILFYQETKAVSPFVYYLTKNKKINAFYLNRYNAIFTTKLFHPPQNILFLS</sequence>
<evidence type="ECO:0000313" key="3">
    <source>
        <dbReference type="Proteomes" id="UP000253319"/>
    </source>
</evidence>